<reference evidence="2" key="1">
    <citation type="submission" date="2023-07" db="EMBL/GenBank/DDBJ databases">
        <title>Whole genome shotgun sequence of Streptomyces spororaveus NBRC 15456.</title>
        <authorList>
            <person name="Komaki H."/>
            <person name="Tamura T."/>
        </authorList>
    </citation>
    <scope>NUCLEOTIDE SEQUENCE [LARGE SCALE GENOMIC DNA]</scope>
    <source>
        <strain evidence="2">NBRC 15456</strain>
    </source>
</reference>
<proteinExistence type="predicted"/>
<sequence length="63" mass="6998">MAATTAQQQVAKLFMPPWPQPPANCERCQKWAKVRVLAKGPCRGTVVSDMNVLMRRHAARGHA</sequence>
<gene>
    <name evidence="1" type="ORF">Sspor_28950</name>
</gene>
<evidence type="ECO:0000313" key="2">
    <source>
        <dbReference type="Proteomes" id="UP000608522"/>
    </source>
</evidence>
<evidence type="ECO:0000313" key="1">
    <source>
        <dbReference type="EMBL" id="GHI77334.1"/>
    </source>
</evidence>
<protein>
    <submittedName>
        <fullName evidence="1">Uncharacterized protein</fullName>
    </submittedName>
</protein>
<dbReference type="EMBL" id="BNED01000005">
    <property type="protein sequence ID" value="GHI77334.1"/>
    <property type="molecule type" value="Genomic_DNA"/>
</dbReference>
<accession>A0ABQ3TA95</accession>
<keyword evidence="2" id="KW-1185">Reference proteome</keyword>
<dbReference type="Proteomes" id="UP000608522">
    <property type="component" value="Unassembled WGS sequence"/>
</dbReference>
<name>A0ABQ3TA95_9ACTN</name>
<comment type="caution">
    <text evidence="1">The sequence shown here is derived from an EMBL/GenBank/DDBJ whole genome shotgun (WGS) entry which is preliminary data.</text>
</comment>
<organism evidence="1 2">
    <name type="scientific">Streptomyces spororaveus</name>
    <dbReference type="NCBI Taxonomy" id="284039"/>
    <lineage>
        <taxon>Bacteria</taxon>
        <taxon>Bacillati</taxon>
        <taxon>Actinomycetota</taxon>
        <taxon>Actinomycetes</taxon>
        <taxon>Kitasatosporales</taxon>
        <taxon>Streptomycetaceae</taxon>
        <taxon>Streptomyces</taxon>
    </lineage>
</organism>